<keyword evidence="2 5" id="KW-0645">Protease</keyword>
<dbReference type="PANTHER" id="PTHR43806:SF11">
    <property type="entry name" value="CEREVISIN-RELATED"/>
    <property type="match status" value="1"/>
</dbReference>
<dbReference type="Gene3D" id="3.30.70.80">
    <property type="entry name" value="Peptidase S8 propeptide/proteinase inhibitor I9"/>
    <property type="match status" value="1"/>
</dbReference>
<gene>
    <name evidence="10" type="ORF">PROFUN_11711</name>
</gene>
<dbReference type="SUPFAM" id="SSF52743">
    <property type="entry name" value="Subtilisin-like"/>
    <property type="match status" value="1"/>
</dbReference>
<dbReference type="Gene3D" id="3.40.50.200">
    <property type="entry name" value="Peptidase S8/S53 domain"/>
    <property type="match status" value="1"/>
</dbReference>
<feature type="domain" description="Inhibitor I9" evidence="9">
    <location>
        <begin position="95"/>
        <end position="165"/>
    </location>
</feature>
<dbReference type="GO" id="GO:0006508">
    <property type="term" value="P:proteolysis"/>
    <property type="evidence" value="ECO:0007669"/>
    <property type="project" value="UniProtKB-KW"/>
</dbReference>
<dbReference type="PRINTS" id="PR00723">
    <property type="entry name" value="SUBTILISIN"/>
</dbReference>
<evidence type="ECO:0000256" key="7">
    <source>
        <dbReference type="SAM" id="MobiDB-lite"/>
    </source>
</evidence>
<feature type="active site" description="Charge relay system" evidence="5">
    <location>
        <position position="380"/>
    </location>
</feature>
<dbReference type="EMBL" id="MDYQ01000147">
    <property type="protein sequence ID" value="PRP80489.1"/>
    <property type="molecule type" value="Genomic_DNA"/>
</dbReference>
<dbReference type="GO" id="GO:0005615">
    <property type="term" value="C:extracellular space"/>
    <property type="evidence" value="ECO:0007669"/>
    <property type="project" value="TreeGrafter"/>
</dbReference>
<dbReference type="Pfam" id="PF12796">
    <property type="entry name" value="Ank_2"/>
    <property type="match status" value="3"/>
</dbReference>
<organism evidence="10 11">
    <name type="scientific">Planoprotostelium fungivorum</name>
    <dbReference type="NCBI Taxonomy" id="1890364"/>
    <lineage>
        <taxon>Eukaryota</taxon>
        <taxon>Amoebozoa</taxon>
        <taxon>Evosea</taxon>
        <taxon>Variosea</taxon>
        <taxon>Cavosteliida</taxon>
        <taxon>Cavosteliaceae</taxon>
        <taxon>Planoprotostelium</taxon>
    </lineage>
</organism>
<comment type="caution">
    <text evidence="10">The sequence shown here is derived from an EMBL/GenBank/DDBJ whole genome shotgun (WGS) entry which is preliminary data.</text>
</comment>
<dbReference type="InterPro" id="IPR023827">
    <property type="entry name" value="Peptidase_S8_Asp-AS"/>
</dbReference>
<comment type="similarity">
    <text evidence="1 5 6">Belongs to the peptidase S8 family.</text>
</comment>
<dbReference type="SUPFAM" id="SSF48403">
    <property type="entry name" value="Ankyrin repeat"/>
    <property type="match status" value="2"/>
</dbReference>
<keyword evidence="4 5" id="KW-0720">Serine protease</keyword>
<dbReference type="PROSITE" id="PS51892">
    <property type="entry name" value="SUBTILASE"/>
    <property type="match status" value="1"/>
</dbReference>
<keyword evidence="3 5" id="KW-0378">Hydrolase</keyword>
<dbReference type="InterPro" id="IPR037045">
    <property type="entry name" value="S8pro/Inhibitor_I9_sf"/>
</dbReference>
<dbReference type="InterPro" id="IPR002110">
    <property type="entry name" value="Ankyrin_rpt"/>
</dbReference>
<dbReference type="InterPro" id="IPR034193">
    <property type="entry name" value="PCSK9_ProteinaseK-like"/>
</dbReference>
<evidence type="ECO:0000256" key="1">
    <source>
        <dbReference type="ARBA" id="ARBA00011073"/>
    </source>
</evidence>
<dbReference type="AlphaFoldDB" id="A0A2P6N972"/>
<feature type="active site" description="Charge relay system" evidence="5">
    <location>
        <position position="244"/>
    </location>
</feature>
<evidence type="ECO:0000256" key="3">
    <source>
        <dbReference type="ARBA" id="ARBA00022801"/>
    </source>
</evidence>
<feature type="compositionally biased region" description="Basic and acidic residues" evidence="7">
    <location>
        <begin position="878"/>
        <end position="888"/>
    </location>
</feature>
<dbReference type="InterPro" id="IPR010259">
    <property type="entry name" value="S8pro/Inhibitor_I9"/>
</dbReference>
<dbReference type="STRING" id="1890364.A0A2P6N972"/>
<evidence type="ECO:0000313" key="11">
    <source>
        <dbReference type="Proteomes" id="UP000241769"/>
    </source>
</evidence>
<accession>A0A2P6N972</accession>
<evidence type="ECO:0000256" key="2">
    <source>
        <dbReference type="ARBA" id="ARBA00022670"/>
    </source>
</evidence>
<dbReference type="PANTHER" id="PTHR43806">
    <property type="entry name" value="PEPTIDASE S8"/>
    <property type="match status" value="1"/>
</dbReference>
<evidence type="ECO:0000256" key="6">
    <source>
        <dbReference type="RuleBase" id="RU003355"/>
    </source>
</evidence>
<dbReference type="InterPro" id="IPR000209">
    <property type="entry name" value="Peptidase_S8/S53_dom"/>
</dbReference>
<keyword evidence="11" id="KW-1185">Reference proteome</keyword>
<dbReference type="PROSITE" id="PS00137">
    <property type="entry name" value="SUBTILASE_HIS"/>
    <property type="match status" value="1"/>
</dbReference>
<dbReference type="CDD" id="cd04077">
    <property type="entry name" value="Peptidases_S8_PCSK9_ProteinaseK_like"/>
    <property type="match status" value="1"/>
</dbReference>
<evidence type="ECO:0000259" key="9">
    <source>
        <dbReference type="Pfam" id="PF05922"/>
    </source>
</evidence>
<protein>
    <submittedName>
        <fullName evidence="10">Alkaline serine protease</fullName>
    </submittedName>
</protein>
<evidence type="ECO:0000256" key="4">
    <source>
        <dbReference type="ARBA" id="ARBA00022825"/>
    </source>
</evidence>
<feature type="domain" description="Peptidase S8/S53" evidence="8">
    <location>
        <begin position="204"/>
        <end position="413"/>
    </location>
</feature>
<dbReference type="InParanoid" id="A0A2P6N972"/>
<dbReference type="Pfam" id="PF00082">
    <property type="entry name" value="Peptidase_S8"/>
    <property type="match status" value="1"/>
</dbReference>
<dbReference type="Proteomes" id="UP000241769">
    <property type="component" value="Unassembled WGS sequence"/>
</dbReference>
<evidence type="ECO:0000256" key="5">
    <source>
        <dbReference type="PROSITE-ProRule" id="PRU01240"/>
    </source>
</evidence>
<dbReference type="SUPFAM" id="SSF54897">
    <property type="entry name" value="Protease propeptides/inhibitors"/>
    <property type="match status" value="1"/>
</dbReference>
<proteinExistence type="inferred from homology"/>
<dbReference type="InterPro" id="IPR036770">
    <property type="entry name" value="Ankyrin_rpt-contain_sf"/>
</dbReference>
<dbReference type="OrthoDB" id="206201at2759"/>
<dbReference type="SMART" id="SM00248">
    <property type="entry name" value="ANK"/>
    <property type="match status" value="10"/>
</dbReference>
<dbReference type="PROSITE" id="PS00138">
    <property type="entry name" value="SUBTILASE_SER"/>
    <property type="match status" value="1"/>
</dbReference>
<feature type="region of interest" description="Disordered" evidence="7">
    <location>
        <begin position="878"/>
        <end position="902"/>
    </location>
</feature>
<evidence type="ECO:0000259" key="8">
    <source>
        <dbReference type="Pfam" id="PF00082"/>
    </source>
</evidence>
<dbReference type="InterPro" id="IPR015500">
    <property type="entry name" value="Peptidase_S8_subtilisin-rel"/>
</dbReference>
<sequence>MHLLPSCKPPYRKRNKNAATCGSFHSLLEKLEKVPSAMRTNEKPLDSYYNSFNVLWYELRSANKNNMRATLLLCLLPAALSAVFHSTGYPAHDDKYIVVFNEGAATVQRNMFVDRWNSRKRASEAELVHHQVGEFNAISGRFHPSDMKDLLKEESVKYIEPNMRRGISGFCIKGQAPWGVERLNSRALPPAYSGQFNWGNETDGSGVDVYVIDTGIDVNHPELQGRATWGFNSIDDVNGDCQGHGTHVAGTIGSFSYGIARKANLIAAITWVSEQAKKRKRPSVANMSLGGSYSRAENDIVSRAIQTGVVYVVAAGNEYQDACQTSPASTPTAITVGASDSHDKFAYFSNWGKCVDVVAPGVQITSLAPGGKLAVHSGTSMATPHVVGVVAQILSLNPSLKPEQVKEQLLAASSSNVMTDVPVDTPNKLLYSPCVDTPPTKTTPLSTKADRLGFRKNTPNRFRAWFAILRLTCKLWKEIGETLIIRKQAHLMFSVDSFTDWLIGHDLLLAAGGDNIESFRFLLTRKELDPSSEDIGLLIYASENDSTEILRLLLNDPRIDPSADENQAIISAAKHGQTNNIQLLLSDSRVDPSAPDNEAIRCAAAEGHSEAVRLLLSDTRVDPSAQDDHAIGMAAHAGHTEIVRLLLSDSRVDPSALDNEAIRSAATGGHSEIVRLLMSDSRVDPSAPDNEAIRCAAAEGHSDTVRLLLSDHRVDPSKQGNRAITTAAYGGHTETVRLLLSDPRVDPSAQDNEAVIKAAAGGHTEIVRLLLSDPRVDPSAQDNYAIRLAAGRGHSETVRLLLPHPRVDPSAQSDEAIRTATEGRFIQTVRLLLADERVDPSRSSLIIESAAKGYTEIVELLLSHPRVDASVQIDSAKRRATEGGHTEVEQMLNNHKRQRTGL</sequence>
<dbReference type="GO" id="GO:0004252">
    <property type="term" value="F:serine-type endopeptidase activity"/>
    <property type="evidence" value="ECO:0007669"/>
    <property type="project" value="UniProtKB-UniRule"/>
</dbReference>
<dbReference type="InterPro" id="IPR050131">
    <property type="entry name" value="Peptidase_S8_subtilisin-like"/>
</dbReference>
<feature type="active site" description="Charge relay system" evidence="5">
    <location>
        <position position="213"/>
    </location>
</feature>
<dbReference type="Pfam" id="PF05922">
    <property type="entry name" value="Inhibitor_I9"/>
    <property type="match status" value="1"/>
</dbReference>
<dbReference type="InterPro" id="IPR036852">
    <property type="entry name" value="Peptidase_S8/S53_dom_sf"/>
</dbReference>
<evidence type="ECO:0000313" key="10">
    <source>
        <dbReference type="EMBL" id="PRP80489.1"/>
    </source>
</evidence>
<dbReference type="FunFam" id="3.40.50.200:FF:000014">
    <property type="entry name" value="Proteinase K"/>
    <property type="match status" value="1"/>
</dbReference>
<dbReference type="InterPro" id="IPR023828">
    <property type="entry name" value="Peptidase_S8_Ser-AS"/>
</dbReference>
<name>A0A2P6N972_9EUKA</name>
<dbReference type="InterPro" id="IPR022398">
    <property type="entry name" value="Peptidase_S8_His-AS"/>
</dbReference>
<dbReference type="Gene3D" id="1.25.40.20">
    <property type="entry name" value="Ankyrin repeat-containing domain"/>
    <property type="match status" value="2"/>
</dbReference>
<reference evidence="10 11" key="1">
    <citation type="journal article" date="2018" name="Genome Biol. Evol.">
        <title>Multiple Roots of Fruiting Body Formation in Amoebozoa.</title>
        <authorList>
            <person name="Hillmann F."/>
            <person name="Forbes G."/>
            <person name="Novohradska S."/>
            <person name="Ferling I."/>
            <person name="Riege K."/>
            <person name="Groth M."/>
            <person name="Westermann M."/>
            <person name="Marz M."/>
            <person name="Spaller T."/>
            <person name="Winckler T."/>
            <person name="Schaap P."/>
            <person name="Glockner G."/>
        </authorList>
    </citation>
    <scope>NUCLEOTIDE SEQUENCE [LARGE SCALE GENOMIC DNA]</scope>
    <source>
        <strain evidence="10 11">Jena</strain>
    </source>
</reference>
<dbReference type="PROSITE" id="PS00136">
    <property type="entry name" value="SUBTILASE_ASP"/>
    <property type="match status" value="1"/>
</dbReference>